<keyword evidence="2" id="KW-1185">Reference proteome</keyword>
<dbReference type="AlphaFoldDB" id="A0A183G0R8"/>
<name>A0A183G0R8_HELPZ</name>
<accession>A0A183G0R8</accession>
<protein>
    <submittedName>
        <fullName evidence="1 3">Uncharacterized protein</fullName>
    </submittedName>
</protein>
<organism evidence="2 3">
    <name type="scientific">Heligmosomoides polygyrus</name>
    <name type="common">Parasitic roundworm</name>
    <dbReference type="NCBI Taxonomy" id="6339"/>
    <lineage>
        <taxon>Eukaryota</taxon>
        <taxon>Metazoa</taxon>
        <taxon>Ecdysozoa</taxon>
        <taxon>Nematoda</taxon>
        <taxon>Chromadorea</taxon>
        <taxon>Rhabditida</taxon>
        <taxon>Rhabditina</taxon>
        <taxon>Rhabditomorpha</taxon>
        <taxon>Strongyloidea</taxon>
        <taxon>Heligmosomidae</taxon>
        <taxon>Heligmosomoides</taxon>
    </lineage>
</organism>
<dbReference type="EMBL" id="UZAH01028492">
    <property type="protein sequence ID" value="VDP00533.1"/>
    <property type="molecule type" value="Genomic_DNA"/>
</dbReference>
<dbReference type="WBParaSite" id="HPBE_0001470601-mRNA-1">
    <property type="protein sequence ID" value="HPBE_0001470601-mRNA-1"/>
    <property type="gene ID" value="HPBE_0001470601"/>
</dbReference>
<proteinExistence type="predicted"/>
<evidence type="ECO:0000313" key="1">
    <source>
        <dbReference type="EMBL" id="VDP00533.1"/>
    </source>
</evidence>
<sequence length="81" mass="8891">MKLPQSRRRRVGVVSSRLGQSDDVVLDLPGCFRCERLGREPDDSGEELFFGTFDSRGVAGVGVLVNTHLAMNIDSHESLTT</sequence>
<dbReference type="Proteomes" id="UP000050761">
    <property type="component" value="Unassembled WGS sequence"/>
</dbReference>
<evidence type="ECO:0000313" key="2">
    <source>
        <dbReference type="Proteomes" id="UP000050761"/>
    </source>
</evidence>
<evidence type="ECO:0000313" key="3">
    <source>
        <dbReference type="WBParaSite" id="HPBE_0001470601-mRNA-1"/>
    </source>
</evidence>
<reference evidence="1 2" key="1">
    <citation type="submission" date="2018-11" db="EMBL/GenBank/DDBJ databases">
        <authorList>
            <consortium name="Pathogen Informatics"/>
        </authorList>
    </citation>
    <scope>NUCLEOTIDE SEQUENCE [LARGE SCALE GENOMIC DNA]</scope>
</reference>
<reference evidence="3" key="2">
    <citation type="submission" date="2019-09" db="UniProtKB">
        <authorList>
            <consortium name="WormBaseParasite"/>
        </authorList>
    </citation>
    <scope>IDENTIFICATION</scope>
</reference>
<accession>A0A3P8DWH9</accession>
<gene>
    <name evidence="1" type="ORF">HPBE_LOCUS14707</name>
</gene>
<dbReference type="OrthoDB" id="5853628at2759"/>